<evidence type="ECO:0000313" key="2">
    <source>
        <dbReference type="EMBL" id="MDM5138588.1"/>
    </source>
</evidence>
<dbReference type="EMBL" id="JAOPLV010000001">
    <property type="protein sequence ID" value="MDM5138588.1"/>
    <property type="molecule type" value="Genomic_DNA"/>
</dbReference>
<dbReference type="AlphaFoldDB" id="A0AAW7I819"/>
<protein>
    <submittedName>
        <fullName evidence="2">Alpha/beta hydrolase</fullName>
    </submittedName>
</protein>
<comment type="caution">
    <text evidence="2">The sequence shown here is derived from an EMBL/GenBank/DDBJ whole genome shotgun (WGS) entry which is preliminary data.</text>
</comment>
<evidence type="ECO:0000259" key="1">
    <source>
        <dbReference type="Pfam" id="PF12146"/>
    </source>
</evidence>
<keyword evidence="2" id="KW-0378">Hydrolase</keyword>
<gene>
    <name evidence="2" type="ORF">OB959_02065</name>
</gene>
<dbReference type="Gene3D" id="3.40.50.1820">
    <property type="entry name" value="alpha/beta hydrolase"/>
    <property type="match status" value="1"/>
</dbReference>
<evidence type="ECO:0000313" key="3">
    <source>
        <dbReference type="Proteomes" id="UP001168216"/>
    </source>
</evidence>
<dbReference type="InterPro" id="IPR051044">
    <property type="entry name" value="MAG_DAG_Lipase"/>
</dbReference>
<dbReference type="GO" id="GO:0016787">
    <property type="term" value="F:hydrolase activity"/>
    <property type="evidence" value="ECO:0007669"/>
    <property type="project" value="UniProtKB-KW"/>
</dbReference>
<feature type="domain" description="Serine aminopeptidase S33" evidence="1">
    <location>
        <begin position="117"/>
        <end position="238"/>
    </location>
</feature>
<dbReference type="RefSeq" id="WP_290021123.1">
    <property type="nucleotide sequence ID" value="NZ_JAOPLV010000001.1"/>
</dbReference>
<sequence length="529" mass="58174">MLARTRRLLRLSLLTLLLALLLGWGVIAYLAWQAAPLQLWHTFVPPELSAEELDSSDWQAYLTREQQLFSLVEREVVAKTPPEQQLAGNRYFQDAPINSAHFRDNWNRSYLLRPDGEVKGVAVFLHGLTDSPYSLRHLAQRYREQGFITLGLRIPGHGTVPAGLVKMEWETWLAATRLAVREARVLAPGKLPLHLVGFSNGGALAVKYALDALEDKTGTLARPDRLVLISPMIGVTRFARFAGLKAVPALLPAFANAAWLGIMPEFNPFKYNSFPVNGARQSYRLTHAIQQQVRQLATSGELAAFPPALTFQSVMDYTVSTRSIIADLYHFLPANGSELVLFDINRGSVFGPLMNSASELALSHLLPSQPQPYRLTVVGNEATSHPQTQASTLAAGGGPQQIRPLGIDYPKEIYSLSHVALPFPMDDPLYGMAPRPEQMNQYGINLGGLALRGERGVLIVNPGSLTRTSSNPFYPYLQARVMETLATPAQLPSAAMGQPAQVGNERSDADYRADIDAFLDEADTPDSPF</sequence>
<organism evidence="2 3">
    <name type="scientific">Aeromonas bestiarum</name>
    <dbReference type="NCBI Taxonomy" id="105751"/>
    <lineage>
        <taxon>Bacteria</taxon>
        <taxon>Pseudomonadati</taxon>
        <taxon>Pseudomonadota</taxon>
        <taxon>Gammaproteobacteria</taxon>
        <taxon>Aeromonadales</taxon>
        <taxon>Aeromonadaceae</taxon>
        <taxon>Aeromonas</taxon>
    </lineage>
</organism>
<dbReference type="SUPFAM" id="SSF53474">
    <property type="entry name" value="alpha/beta-Hydrolases"/>
    <property type="match status" value="1"/>
</dbReference>
<dbReference type="PANTHER" id="PTHR11614">
    <property type="entry name" value="PHOSPHOLIPASE-RELATED"/>
    <property type="match status" value="1"/>
</dbReference>
<dbReference type="Pfam" id="PF12146">
    <property type="entry name" value="Hydrolase_4"/>
    <property type="match status" value="1"/>
</dbReference>
<accession>A0AAW7I819</accession>
<dbReference type="Proteomes" id="UP001168216">
    <property type="component" value="Unassembled WGS sequence"/>
</dbReference>
<reference evidence="2" key="1">
    <citation type="submission" date="2023-08" db="EMBL/GenBank/DDBJ databases">
        <title>WGS of Aeromonas isolates.</title>
        <authorList>
            <person name="Lee H."/>
        </authorList>
    </citation>
    <scope>NUCLEOTIDE SEQUENCE</scope>
    <source>
        <strain evidence="2">SL22</strain>
    </source>
</reference>
<dbReference type="InterPro" id="IPR029058">
    <property type="entry name" value="AB_hydrolase_fold"/>
</dbReference>
<name>A0AAW7I819_9GAMM</name>
<dbReference type="InterPro" id="IPR022742">
    <property type="entry name" value="Hydrolase_4"/>
</dbReference>
<proteinExistence type="predicted"/>